<keyword evidence="1" id="KW-1133">Transmembrane helix</keyword>
<evidence type="ECO:0000313" key="4">
    <source>
        <dbReference type="Proteomes" id="UP000034333"/>
    </source>
</evidence>
<gene>
    <name evidence="3" type="ORF">US58_C0021G0007</name>
</gene>
<keyword evidence="1" id="KW-0812">Transmembrane</keyword>
<dbReference type="Pfam" id="PF18895">
    <property type="entry name" value="T4SS_pilin"/>
    <property type="match status" value="1"/>
</dbReference>
<feature type="transmembrane region" description="Helical" evidence="1">
    <location>
        <begin position="55"/>
        <end position="80"/>
    </location>
</feature>
<keyword evidence="1" id="KW-0472">Membrane</keyword>
<evidence type="ECO:0000256" key="2">
    <source>
        <dbReference type="SAM" id="SignalP"/>
    </source>
</evidence>
<comment type="caution">
    <text evidence="3">The sequence shown here is derived from an EMBL/GenBank/DDBJ whole genome shotgun (WGS) entry which is preliminary data.</text>
</comment>
<protein>
    <recommendedName>
        <fullName evidence="5">Integral membrane protein</fullName>
    </recommendedName>
</protein>
<evidence type="ECO:0008006" key="5">
    <source>
        <dbReference type="Google" id="ProtNLM"/>
    </source>
</evidence>
<name>A0A0G0HP59_9BACT</name>
<dbReference type="Proteomes" id="UP000034333">
    <property type="component" value="Unassembled WGS sequence"/>
</dbReference>
<organism evidence="3 4">
    <name type="scientific">Candidatus Magasanikbacteria bacterium GW2011_GWA2_37_8</name>
    <dbReference type="NCBI Taxonomy" id="1619036"/>
    <lineage>
        <taxon>Bacteria</taxon>
        <taxon>Candidatus Magasanikiibacteriota</taxon>
    </lineage>
</organism>
<reference evidence="3 4" key="1">
    <citation type="journal article" date="2015" name="Nature">
        <title>rRNA introns, odd ribosomes, and small enigmatic genomes across a large radiation of phyla.</title>
        <authorList>
            <person name="Brown C.T."/>
            <person name="Hug L.A."/>
            <person name="Thomas B.C."/>
            <person name="Sharon I."/>
            <person name="Castelle C.J."/>
            <person name="Singh A."/>
            <person name="Wilkins M.J."/>
            <person name="Williams K.H."/>
            <person name="Banfield J.F."/>
        </authorList>
    </citation>
    <scope>NUCLEOTIDE SEQUENCE [LARGE SCALE GENOMIC DNA]</scope>
</reference>
<feature type="chain" id="PRO_5002532638" description="Integral membrane protein" evidence="2">
    <location>
        <begin position="27"/>
        <end position="125"/>
    </location>
</feature>
<evidence type="ECO:0000313" key="3">
    <source>
        <dbReference type="EMBL" id="KKQ40375.1"/>
    </source>
</evidence>
<sequence>MITIAKKLLLSLICSFLLLTPIMASAQLGSAQTNLDKALKGTGLNEGTRADLSSTIGVIIKTILSLVGTIFLILMVYAGILWMTAQGNNEKVEKAQGIIKMAIIGLIVVMSAYAITAFVTLRLTK</sequence>
<feature type="transmembrane region" description="Helical" evidence="1">
    <location>
        <begin position="101"/>
        <end position="121"/>
    </location>
</feature>
<evidence type="ECO:0000256" key="1">
    <source>
        <dbReference type="SAM" id="Phobius"/>
    </source>
</evidence>
<proteinExistence type="predicted"/>
<keyword evidence="2" id="KW-0732">Signal</keyword>
<feature type="signal peptide" evidence="2">
    <location>
        <begin position="1"/>
        <end position="26"/>
    </location>
</feature>
<dbReference type="EMBL" id="LBTN01000021">
    <property type="protein sequence ID" value="KKQ40375.1"/>
    <property type="molecule type" value="Genomic_DNA"/>
</dbReference>
<accession>A0A0G0HP59</accession>
<dbReference type="STRING" id="1619036.US58_C0021G0007"/>
<dbReference type="AlphaFoldDB" id="A0A0G0HP59"/>
<dbReference type="InterPro" id="IPR043993">
    <property type="entry name" value="T4SS_pilin"/>
</dbReference>